<keyword evidence="2 6" id="KW-0812">Transmembrane</keyword>
<dbReference type="AlphaFoldDB" id="A0A1X2HBT2"/>
<feature type="transmembrane region" description="Helical" evidence="6">
    <location>
        <begin position="269"/>
        <end position="295"/>
    </location>
</feature>
<keyword evidence="4 6" id="KW-0472">Membrane</keyword>
<dbReference type="InParanoid" id="A0A1X2HBT2"/>
<feature type="compositionally biased region" description="Low complexity" evidence="5">
    <location>
        <begin position="80"/>
        <end position="97"/>
    </location>
</feature>
<dbReference type="GO" id="GO:0015031">
    <property type="term" value="P:protein transport"/>
    <property type="evidence" value="ECO:0007669"/>
    <property type="project" value="InterPro"/>
</dbReference>
<feature type="compositionally biased region" description="Basic and acidic residues" evidence="5">
    <location>
        <begin position="28"/>
        <end position="51"/>
    </location>
</feature>
<evidence type="ECO:0000256" key="2">
    <source>
        <dbReference type="ARBA" id="ARBA00022692"/>
    </source>
</evidence>
<evidence type="ECO:0000256" key="4">
    <source>
        <dbReference type="ARBA" id="ARBA00023136"/>
    </source>
</evidence>
<dbReference type="PANTHER" id="PTHR10687">
    <property type="entry name" value="SECRETORY CARRIER-ASSOCIATED MEMBRANE PROTEIN SCAMP"/>
    <property type="match status" value="1"/>
</dbReference>
<dbReference type="InterPro" id="IPR007273">
    <property type="entry name" value="SCAMP"/>
</dbReference>
<dbReference type="EMBL" id="MCGN01000005">
    <property type="protein sequence ID" value="ORY96210.1"/>
    <property type="molecule type" value="Genomic_DNA"/>
</dbReference>
<dbReference type="OrthoDB" id="242866at2759"/>
<keyword evidence="8" id="KW-1185">Reference proteome</keyword>
<evidence type="ECO:0000313" key="8">
    <source>
        <dbReference type="Proteomes" id="UP000242180"/>
    </source>
</evidence>
<evidence type="ECO:0000256" key="3">
    <source>
        <dbReference type="ARBA" id="ARBA00022989"/>
    </source>
</evidence>
<proteinExistence type="predicted"/>
<dbReference type="GO" id="GO:0032588">
    <property type="term" value="C:trans-Golgi network membrane"/>
    <property type="evidence" value="ECO:0007669"/>
    <property type="project" value="TreeGrafter"/>
</dbReference>
<evidence type="ECO:0000256" key="1">
    <source>
        <dbReference type="ARBA" id="ARBA00004141"/>
    </source>
</evidence>
<gene>
    <name evidence="7" type="ORF">BCR43DRAFT_491258</name>
</gene>
<dbReference type="PANTHER" id="PTHR10687:SF90">
    <property type="entry name" value="SECRETORY CARRIER MEMBRANE PROTEIN"/>
    <property type="match status" value="1"/>
</dbReference>
<sequence length="339" mass="38785">MSNQHSSPFDDPSNPFQDPSITSALNANREDPSYHLEPDPSHERRQHHDDFTDTSFQQYSSDAPDPFSTDQDQKILVEDSPSSGLGGSSTSNNNSPSYDAREEALRRKERELAQREADLENRRRNQNRPMANNFPPCFPIMYLDIPAEIPLEHQSTVWWLYREWLLFELTLVINFIACLCLLFSHPESVTSAPADLGVALTEMFTHTAASFFLWYRPVYNAYMKEVSLYYFFYFIFNGFHILYTFYMLVGIPSTGGAGLILVVTLFTDHYIITGILALLASICWFVMGVLAVWLYKRTYDHYKAEGHTFKDAKNDAYGRIGRSSTARDAAVNMALNSRN</sequence>
<feature type="region of interest" description="Disordered" evidence="5">
    <location>
        <begin position="1"/>
        <end position="107"/>
    </location>
</feature>
<dbReference type="OMA" id="NMVACIF"/>
<comment type="subcellular location">
    <subcellularLocation>
        <location evidence="1">Membrane</location>
        <topology evidence="1">Multi-pass membrane protein</topology>
    </subcellularLocation>
</comment>
<organism evidence="7 8">
    <name type="scientific">Syncephalastrum racemosum</name>
    <name type="common">Filamentous fungus</name>
    <dbReference type="NCBI Taxonomy" id="13706"/>
    <lineage>
        <taxon>Eukaryota</taxon>
        <taxon>Fungi</taxon>
        <taxon>Fungi incertae sedis</taxon>
        <taxon>Mucoromycota</taxon>
        <taxon>Mucoromycotina</taxon>
        <taxon>Mucoromycetes</taxon>
        <taxon>Mucorales</taxon>
        <taxon>Syncephalastraceae</taxon>
        <taxon>Syncephalastrum</taxon>
    </lineage>
</organism>
<feature type="transmembrane region" description="Helical" evidence="6">
    <location>
        <begin position="164"/>
        <end position="184"/>
    </location>
</feature>
<feature type="transmembrane region" description="Helical" evidence="6">
    <location>
        <begin position="196"/>
        <end position="215"/>
    </location>
</feature>
<reference evidence="7 8" key="1">
    <citation type="submission" date="2016-07" db="EMBL/GenBank/DDBJ databases">
        <title>Pervasive Adenine N6-methylation of Active Genes in Fungi.</title>
        <authorList>
            <consortium name="DOE Joint Genome Institute"/>
            <person name="Mondo S.J."/>
            <person name="Dannebaum R.O."/>
            <person name="Kuo R.C."/>
            <person name="Labutti K."/>
            <person name="Haridas S."/>
            <person name="Kuo A."/>
            <person name="Salamov A."/>
            <person name="Ahrendt S.R."/>
            <person name="Lipzen A."/>
            <person name="Sullivan W."/>
            <person name="Andreopoulos W.B."/>
            <person name="Clum A."/>
            <person name="Lindquist E."/>
            <person name="Daum C."/>
            <person name="Ramamoorthy G.K."/>
            <person name="Gryganskyi A."/>
            <person name="Culley D."/>
            <person name="Magnuson J.K."/>
            <person name="James T.Y."/>
            <person name="O'Malley M.A."/>
            <person name="Stajich J.E."/>
            <person name="Spatafora J.W."/>
            <person name="Visel A."/>
            <person name="Grigoriev I.V."/>
        </authorList>
    </citation>
    <scope>NUCLEOTIDE SEQUENCE [LARGE SCALE GENOMIC DNA]</scope>
    <source>
        <strain evidence="7 8">NRRL 2496</strain>
    </source>
</reference>
<dbReference type="GO" id="GO:0055038">
    <property type="term" value="C:recycling endosome membrane"/>
    <property type="evidence" value="ECO:0007669"/>
    <property type="project" value="TreeGrafter"/>
</dbReference>
<evidence type="ECO:0000256" key="5">
    <source>
        <dbReference type="SAM" id="MobiDB-lite"/>
    </source>
</evidence>
<evidence type="ECO:0000313" key="7">
    <source>
        <dbReference type="EMBL" id="ORY96210.1"/>
    </source>
</evidence>
<dbReference type="Pfam" id="PF04144">
    <property type="entry name" value="SCAMP"/>
    <property type="match status" value="1"/>
</dbReference>
<dbReference type="STRING" id="13706.A0A1X2HBT2"/>
<dbReference type="Proteomes" id="UP000242180">
    <property type="component" value="Unassembled WGS sequence"/>
</dbReference>
<feature type="compositionally biased region" description="Polar residues" evidence="5">
    <location>
        <begin position="14"/>
        <end position="26"/>
    </location>
</feature>
<comment type="caution">
    <text evidence="7">The sequence shown here is derived from an EMBL/GenBank/DDBJ whole genome shotgun (WGS) entry which is preliminary data.</text>
</comment>
<evidence type="ECO:0000256" key="6">
    <source>
        <dbReference type="SAM" id="Phobius"/>
    </source>
</evidence>
<name>A0A1X2HBT2_SYNRA</name>
<protein>
    <submittedName>
        <fullName evidence="7">Scamp family-domain-containing protein</fullName>
    </submittedName>
</protein>
<feature type="transmembrane region" description="Helical" evidence="6">
    <location>
        <begin position="227"/>
        <end position="249"/>
    </location>
</feature>
<keyword evidence="3 6" id="KW-1133">Transmembrane helix</keyword>
<accession>A0A1X2HBT2</accession>